<dbReference type="SUPFAM" id="SSF51395">
    <property type="entry name" value="FMN-linked oxidoreductases"/>
    <property type="match status" value="1"/>
</dbReference>
<dbReference type="PANTHER" id="PTHR43303">
    <property type="entry name" value="NADPH DEHYDROGENASE C23G7.10C-RELATED"/>
    <property type="match status" value="1"/>
</dbReference>
<keyword evidence="5" id="KW-0560">Oxidoreductase</keyword>
<dbReference type="InterPro" id="IPR001155">
    <property type="entry name" value="OxRdtase_FMN_N"/>
</dbReference>
<evidence type="ECO:0000256" key="3">
    <source>
        <dbReference type="ARBA" id="ARBA00022643"/>
    </source>
</evidence>
<evidence type="ECO:0000256" key="5">
    <source>
        <dbReference type="ARBA" id="ARBA00023002"/>
    </source>
</evidence>
<dbReference type="GO" id="GO:0050661">
    <property type="term" value="F:NADP binding"/>
    <property type="evidence" value="ECO:0007669"/>
    <property type="project" value="InterPro"/>
</dbReference>
<dbReference type="OrthoDB" id="8523426at2"/>
<comment type="cofactor">
    <cofactor evidence="1">
        <name>FMN</name>
        <dbReference type="ChEBI" id="CHEBI:58210"/>
    </cofactor>
</comment>
<evidence type="ECO:0000256" key="4">
    <source>
        <dbReference type="ARBA" id="ARBA00022857"/>
    </source>
</evidence>
<dbReference type="RefSeq" id="WP_024562394.1">
    <property type="nucleotide sequence ID" value="NZ_CP188034.1"/>
</dbReference>
<comment type="caution">
    <text evidence="7">The sequence shown here is derived from an EMBL/GenBank/DDBJ whole genome shotgun (WGS) entry which is preliminary data.</text>
</comment>
<protein>
    <submittedName>
        <fullName evidence="7">NADH:flavin oxidoreductase/NADH oxidase</fullName>
    </submittedName>
</protein>
<dbReference type="CDD" id="cd02932">
    <property type="entry name" value="OYE_YqiM_FMN"/>
    <property type="match status" value="1"/>
</dbReference>
<keyword evidence="2" id="KW-0285">Flavoprotein</keyword>
<evidence type="ECO:0000256" key="2">
    <source>
        <dbReference type="ARBA" id="ARBA00022630"/>
    </source>
</evidence>
<dbReference type="AlphaFoldDB" id="A0A2P8VM29"/>
<organism evidence="7 8">
    <name type="scientific">Siccibacter turicensis</name>
    <dbReference type="NCBI Taxonomy" id="357233"/>
    <lineage>
        <taxon>Bacteria</taxon>
        <taxon>Pseudomonadati</taxon>
        <taxon>Pseudomonadota</taxon>
        <taxon>Gammaproteobacteria</taxon>
        <taxon>Enterobacterales</taxon>
        <taxon>Enterobacteriaceae</taxon>
        <taxon>Siccibacter</taxon>
    </lineage>
</organism>
<evidence type="ECO:0000313" key="8">
    <source>
        <dbReference type="Proteomes" id="UP000240212"/>
    </source>
</evidence>
<dbReference type="GO" id="GO:0010181">
    <property type="term" value="F:FMN binding"/>
    <property type="evidence" value="ECO:0007669"/>
    <property type="project" value="InterPro"/>
</dbReference>
<reference evidence="7 8" key="1">
    <citation type="submission" date="2018-03" db="EMBL/GenBank/DDBJ databases">
        <title>Draft genome sequence of the first documented clinical Siccibacter turicensis isolate in Austria.</title>
        <authorList>
            <person name="Lepuschitz S."/>
            <person name="Pekard-Amenitsch S."/>
            <person name="Haunold R."/>
            <person name="Schill S."/>
            <person name="Mach R."/>
            <person name="Allerberger F."/>
            <person name="Ruppitsch W."/>
            <person name="Forsythe S.J."/>
        </authorList>
    </citation>
    <scope>NUCLEOTIDE SEQUENCE [LARGE SCALE GENOMIC DNA]</scope>
    <source>
        <strain evidence="7 8">6100069499-17</strain>
    </source>
</reference>
<evidence type="ECO:0000313" key="7">
    <source>
        <dbReference type="EMBL" id="PSN08621.1"/>
    </source>
</evidence>
<keyword evidence="8" id="KW-1185">Reference proteome</keyword>
<proteinExistence type="predicted"/>
<name>A0A2P8VM29_9ENTR</name>
<sequence length="367" mass="39660">MSAPQLFTPYKLRNLELANRIVIAPMCQYSAENGCMNDWHMMHLGQLAQSGAGLLTFEASAVSPEGRITWADVGLYSDASEAAMKRVVDGIRRWSSVPLAIQLSHAGRKASTARPWDNAGPYAPDHEKGWQTVAPSAVAWSAESTPPQALDEAGLAAIRDSFAQAATRAARLGFDVIQLHAAHGYLLHQFLSPLSNQRTDSYGGSLENRARFPLEVFDAVREAFPADKPVSVRISATDWVEGGFTLDEAVAFSKMLEARGADVIHVSSGGLHPDQQINVYPGYQVPLAQAVKNAVAIPVVAVGLITEPEHAESIIASGEADFIGIARTALYDPRWPWHAAAKLGAQVKVASQYQRCQPHALKNLFTS</sequence>
<dbReference type="InterPro" id="IPR044152">
    <property type="entry name" value="YqjM-like"/>
</dbReference>
<feature type="domain" description="NADH:flavin oxidoreductase/NADH oxidase N-terminal" evidence="6">
    <location>
        <begin position="5"/>
        <end position="342"/>
    </location>
</feature>
<accession>A0A2P8VM29</accession>
<dbReference type="PANTHER" id="PTHR43303:SF4">
    <property type="entry name" value="NADPH DEHYDROGENASE C23G7.10C-RELATED"/>
    <property type="match status" value="1"/>
</dbReference>
<dbReference type="Pfam" id="PF00724">
    <property type="entry name" value="Oxidored_FMN"/>
    <property type="match status" value="1"/>
</dbReference>
<dbReference type="InterPro" id="IPR013785">
    <property type="entry name" value="Aldolase_TIM"/>
</dbReference>
<dbReference type="GO" id="GO:0003959">
    <property type="term" value="F:NADPH dehydrogenase activity"/>
    <property type="evidence" value="ECO:0007669"/>
    <property type="project" value="InterPro"/>
</dbReference>
<dbReference type="STRING" id="1388748.GCA_000463155_03063"/>
<gene>
    <name evidence="7" type="ORF">C7G83_04475</name>
</gene>
<keyword evidence="3" id="KW-0288">FMN</keyword>
<dbReference type="Gene3D" id="3.20.20.70">
    <property type="entry name" value="Aldolase class I"/>
    <property type="match status" value="1"/>
</dbReference>
<dbReference type="Proteomes" id="UP000240212">
    <property type="component" value="Unassembled WGS sequence"/>
</dbReference>
<keyword evidence="4" id="KW-0521">NADP</keyword>
<dbReference type="EMBL" id="PYEP01000002">
    <property type="protein sequence ID" value="PSN08621.1"/>
    <property type="molecule type" value="Genomic_DNA"/>
</dbReference>
<evidence type="ECO:0000256" key="1">
    <source>
        <dbReference type="ARBA" id="ARBA00001917"/>
    </source>
</evidence>
<evidence type="ECO:0000259" key="6">
    <source>
        <dbReference type="Pfam" id="PF00724"/>
    </source>
</evidence>